<dbReference type="Proteomes" id="UP000502699">
    <property type="component" value="Chromosome"/>
</dbReference>
<keyword evidence="3 6" id="KW-0963">Cytoplasm</keyword>
<dbReference type="AlphaFoldDB" id="A0A6G7VDT3"/>
<keyword evidence="7" id="KW-0966">Cell projection</keyword>
<evidence type="ECO:0000313" key="8">
    <source>
        <dbReference type="Proteomes" id="UP000502699"/>
    </source>
</evidence>
<dbReference type="RefSeq" id="WP_166270943.1">
    <property type="nucleotide sequence ID" value="NZ_CP048029.1"/>
</dbReference>
<dbReference type="NCBIfam" id="TIGR00208">
    <property type="entry name" value="fliS"/>
    <property type="match status" value="1"/>
</dbReference>
<protein>
    <recommendedName>
        <fullName evidence="6">Flagellar secretion chaperone FliS</fullName>
    </recommendedName>
</protein>
<keyword evidence="4 6" id="KW-1005">Bacterial flagellum biogenesis</keyword>
<dbReference type="Gene3D" id="1.20.120.340">
    <property type="entry name" value="Flagellar protein FliS"/>
    <property type="match status" value="1"/>
</dbReference>
<comment type="subcellular location">
    <subcellularLocation>
        <location evidence="1 6">Cytoplasm</location>
        <location evidence="1 6">Cytosol</location>
    </subcellularLocation>
</comment>
<reference evidence="8" key="1">
    <citation type="submission" date="2020-01" db="EMBL/GenBank/DDBJ databases">
        <title>Caldichromatium gen. nov., sp. nov., a thermophilic purple sulfur bacterium member of the family Chromatiaceae isolated from Nakabusa hot spring, Japan.</title>
        <authorList>
            <person name="Saini M.K."/>
            <person name="Hanada S."/>
            <person name="Tank M."/>
        </authorList>
    </citation>
    <scope>NUCLEOTIDE SEQUENCE [LARGE SCALE GENOMIC DNA]</scope>
    <source>
        <strain evidence="8">No.7</strain>
    </source>
</reference>
<dbReference type="GO" id="GO:0005829">
    <property type="term" value="C:cytosol"/>
    <property type="evidence" value="ECO:0007669"/>
    <property type="project" value="UniProtKB-SubCell"/>
</dbReference>
<dbReference type="EMBL" id="CP048029">
    <property type="protein sequence ID" value="QIK38181.1"/>
    <property type="molecule type" value="Genomic_DNA"/>
</dbReference>
<dbReference type="SUPFAM" id="SSF101116">
    <property type="entry name" value="Flagellar export chaperone FliS"/>
    <property type="match status" value="1"/>
</dbReference>
<name>A0A6G7VDT3_9GAMM</name>
<dbReference type="CDD" id="cd16098">
    <property type="entry name" value="FliS"/>
    <property type="match status" value="1"/>
</dbReference>
<keyword evidence="7" id="KW-0969">Cilium</keyword>
<keyword evidence="7" id="KW-0282">Flagellum</keyword>
<dbReference type="InterPro" id="IPR003713">
    <property type="entry name" value="FliS"/>
</dbReference>
<dbReference type="PANTHER" id="PTHR34773:SF1">
    <property type="entry name" value="FLAGELLAR SECRETION CHAPERONE FLIS"/>
    <property type="match status" value="1"/>
</dbReference>
<evidence type="ECO:0000256" key="3">
    <source>
        <dbReference type="ARBA" id="ARBA00022490"/>
    </source>
</evidence>
<dbReference type="GO" id="GO:0071973">
    <property type="term" value="P:bacterial-type flagellum-dependent cell motility"/>
    <property type="evidence" value="ECO:0007669"/>
    <property type="project" value="TreeGrafter"/>
</dbReference>
<evidence type="ECO:0000256" key="4">
    <source>
        <dbReference type="ARBA" id="ARBA00022795"/>
    </source>
</evidence>
<gene>
    <name evidence="7" type="primary">fliS</name>
    <name evidence="7" type="ORF">GWK36_09550</name>
</gene>
<dbReference type="KEGG" id="cjap:GWK36_09550"/>
<organism evidence="7 8">
    <name type="scientific">Caldichromatium japonicum</name>
    <dbReference type="NCBI Taxonomy" id="2699430"/>
    <lineage>
        <taxon>Bacteria</taxon>
        <taxon>Pseudomonadati</taxon>
        <taxon>Pseudomonadota</taxon>
        <taxon>Gammaproteobacteria</taxon>
        <taxon>Chromatiales</taxon>
        <taxon>Chromatiaceae</taxon>
        <taxon>Caldichromatium</taxon>
    </lineage>
</organism>
<proteinExistence type="inferred from homology"/>
<evidence type="ECO:0000256" key="6">
    <source>
        <dbReference type="PIRNR" id="PIRNR039090"/>
    </source>
</evidence>
<dbReference type="PANTHER" id="PTHR34773">
    <property type="entry name" value="FLAGELLAR SECRETION CHAPERONE FLIS"/>
    <property type="match status" value="1"/>
</dbReference>
<evidence type="ECO:0000256" key="2">
    <source>
        <dbReference type="ARBA" id="ARBA00008787"/>
    </source>
</evidence>
<comment type="similarity">
    <text evidence="2 6">Belongs to the FliS family.</text>
</comment>
<evidence type="ECO:0000256" key="1">
    <source>
        <dbReference type="ARBA" id="ARBA00004514"/>
    </source>
</evidence>
<sequence>MYAMRKELNQYRQAGAIAEITVADPHRLTQMLFEGALERIAVARGAIAQGNLALKAKKITQAMDIIGELRGSLNLAEGGELAANLDALYDYMQRRLLTGNARNDPQPLEEIAGLLREIKAGWDAIPEQMRRAS</sequence>
<dbReference type="PIRSF" id="PIRSF039090">
    <property type="entry name" value="Flis"/>
    <property type="match status" value="1"/>
</dbReference>
<accession>A0A6G7VDT3</accession>
<keyword evidence="8" id="KW-1185">Reference proteome</keyword>
<keyword evidence="5" id="KW-0143">Chaperone</keyword>
<evidence type="ECO:0000256" key="5">
    <source>
        <dbReference type="ARBA" id="ARBA00023186"/>
    </source>
</evidence>
<dbReference type="Pfam" id="PF02561">
    <property type="entry name" value="FliS"/>
    <property type="match status" value="1"/>
</dbReference>
<dbReference type="GO" id="GO:0044780">
    <property type="term" value="P:bacterial-type flagellum assembly"/>
    <property type="evidence" value="ECO:0007669"/>
    <property type="project" value="InterPro"/>
</dbReference>
<dbReference type="InterPro" id="IPR036584">
    <property type="entry name" value="FliS_sf"/>
</dbReference>
<evidence type="ECO:0000313" key="7">
    <source>
        <dbReference type="EMBL" id="QIK38181.1"/>
    </source>
</evidence>